<accession>A0ABX3NY25</accession>
<feature type="transmembrane region" description="Helical" evidence="1">
    <location>
        <begin position="113"/>
        <end position="132"/>
    </location>
</feature>
<evidence type="ECO:0008006" key="4">
    <source>
        <dbReference type="Google" id="ProtNLM"/>
    </source>
</evidence>
<reference evidence="2 3" key="1">
    <citation type="submission" date="2016-04" db="EMBL/GenBank/DDBJ databases">
        <authorList>
            <person name="Chen L."/>
            <person name="Zhuang W."/>
            <person name="Wang G."/>
        </authorList>
    </citation>
    <scope>NUCLEOTIDE SEQUENCE [LARGE SCALE GENOMIC DNA]</scope>
    <source>
        <strain evidence="3">GR20</strain>
    </source>
</reference>
<gene>
    <name evidence="2" type="ORF">A4D02_28620</name>
</gene>
<keyword evidence="1" id="KW-0472">Membrane</keyword>
<dbReference type="EMBL" id="LWBO01000010">
    <property type="protein sequence ID" value="OQP49559.1"/>
    <property type="molecule type" value="Genomic_DNA"/>
</dbReference>
<feature type="transmembrane region" description="Helical" evidence="1">
    <location>
        <begin position="187"/>
        <end position="206"/>
    </location>
</feature>
<dbReference type="Proteomes" id="UP000192277">
    <property type="component" value="Unassembled WGS sequence"/>
</dbReference>
<keyword evidence="1" id="KW-1133">Transmembrane helix</keyword>
<sequence>MKREITLICWALVISFAGSLPLGVLNISVADYIFHHDVAGGIGFSIAAIGVEMILVRIALTAVKRLETMKRFYPLFGILTITLLMVLAFNSLFSANSSQGFRPSPLTTLPPEVAGFLLSVMNPLHLPFWIGWTAVLKSRQLLNDQPSSYNRFVIAIGIGTAGAFVLYGIAGHYLIGLLGSQQVLLNYLIGITLLVTALLQFYKTFCRPVIRTRWPRSQI</sequence>
<evidence type="ECO:0000313" key="3">
    <source>
        <dbReference type="Proteomes" id="UP000192277"/>
    </source>
</evidence>
<feature type="transmembrane region" description="Helical" evidence="1">
    <location>
        <begin position="152"/>
        <end position="175"/>
    </location>
</feature>
<proteinExistence type="predicted"/>
<evidence type="ECO:0000256" key="1">
    <source>
        <dbReference type="SAM" id="Phobius"/>
    </source>
</evidence>
<organism evidence="2 3">
    <name type="scientific">Niastella koreensis</name>
    <dbReference type="NCBI Taxonomy" id="354356"/>
    <lineage>
        <taxon>Bacteria</taxon>
        <taxon>Pseudomonadati</taxon>
        <taxon>Bacteroidota</taxon>
        <taxon>Chitinophagia</taxon>
        <taxon>Chitinophagales</taxon>
        <taxon>Chitinophagaceae</taxon>
        <taxon>Niastella</taxon>
    </lineage>
</organism>
<name>A0ABX3NY25_9BACT</name>
<comment type="caution">
    <text evidence="2">The sequence shown here is derived from an EMBL/GenBank/DDBJ whole genome shotgun (WGS) entry which is preliminary data.</text>
</comment>
<protein>
    <recommendedName>
        <fullName evidence="4">Lysine exporter protein (LYSE/YGGA)</fullName>
    </recommendedName>
</protein>
<feature type="transmembrane region" description="Helical" evidence="1">
    <location>
        <begin position="41"/>
        <end position="60"/>
    </location>
</feature>
<keyword evidence="1" id="KW-0812">Transmembrane</keyword>
<feature type="transmembrane region" description="Helical" evidence="1">
    <location>
        <begin position="7"/>
        <end position="29"/>
    </location>
</feature>
<evidence type="ECO:0000313" key="2">
    <source>
        <dbReference type="EMBL" id="OQP49559.1"/>
    </source>
</evidence>
<dbReference type="RefSeq" id="WP_014220049.1">
    <property type="nucleotide sequence ID" value="NZ_LWBO01000010.1"/>
</dbReference>
<feature type="transmembrane region" description="Helical" evidence="1">
    <location>
        <begin position="72"/>
        <end position="93"/>
    </location>
</feature>
<keyword evidence="3" id="KW-1185">Reference proteome</keyword>